<name>A0AAD3DNC0_9CHLO</name>
<evidence type="ECO:0000313" key="1">
    <source>
        <dbReference type="EMBL" id="GFR42991.1"/>
    </source>
</evidence>
<dbReference type="AlphaFoldDB" id="A0AAD3DNC0"/>
<organism evidence="1 2">
    <name type="scientific">Astrephomene gubernaculifera</name>
    <dbReference type="NCBI Taxonomy" id="47775"/>
    <lineage>
        <taxon>Eukaryota</taxon>
        <taxon>Viridiplantae</taxon>
        <taxon>Chlorophyta</taxon>
        <taxon>core chlorophytes</taxon>
        <taxon>Chlorophyceae</taxon>
        <taxon>CS clade</taxon>
        <taxon>Chlamydomonadales</taxon>
        <taxon>Astrephomenaceae</taxon>
        <taxon>Astrephomene</taxon>
    </lineage>
</organism>
<evidence type="ECO:0000313" key="2">
    <source>
        <dbReference type="Proteomes" id="UP001054857"/>
    </source>
</evidence>
<feature type="non-terminal residue" evidence="1">
    <location>
        <position position="162"/>
    </location>
</feature>
<keyword evidence="2" id="KW-1185">Reference proteome</keyword>
<sequence>GVQQRWRDHWKQCWAQLADEAPAVLCGDVLRLSFEHDDLNMRTKMLPPQRPPSPGLTASAAAVADGAADAPPAAAAAEAATAAAVEGGLRATPRNAKEVLAALQAEAEGQQLMPLLSWLGPQALLQLGDANRLTTFGSALQAALSEAGPAPVSGSSSSSSGG</sequence>
<dbReference type="Proteomes" id="UP001054857">
    <property type="component" value="Unassembled WGS sequence"/>
</dbReference>
<gene>
    <name evidence="1" type="ORF">Agub_g3990</name>
</gene>
<feature type="non-terminal residue" evidence="1">
    <location>
        <position position="1"/>
    </location>
</feature>
<reference evidence="1 2" key="1">
    <citation type="journal article" date="2021" name="Sci. Rep.">
        <title>Genome sequencing of the multicellular alga Astrephomene provides insights into convergent evolution of germ-soma differentiation.</title>
        <authorList>
            <person name="Yamashita S."/>
            <person name="Yamamoto K."/>
            <person name="Matsuzaki R."/>
            <person name="Suzuki S."/>
            <person name="Yamaguchi H."/>
            <person name="Hirooka S."/>
            <person name="Minakuchi Y."/>
            <person name="Miyagishima S."/>
            <person name="Kawachi M."/>
            <person name="Toyoda A."/>
            <person name="Nozaki H."/>
        </authorList>
    </citation>
    <scope>NUCLEOTIDE SEQUENCE [LARGE SCALE GENOMIC DNA]</scope>
    <source>
        <strain evidence="1 2">NIES-4017</strain>
    </source>
</reference>
<accession>A0AAD3DNC0</accession>
<dbReference type="EMBL" id="BMAR01000004">
    <property type="protein sequence ID" value="GFR42991.1"/>
    <property type="molecule type" value="Genomic_DNA"/>
</dbReference>
<comment type="caution">
    <text evidence="1">The sequence shown here is derived from an EMBL/GenBank/DDBJ whole genome shotgun (WGS) entry which is preliminary data.</text>
</comment>
<protein>
    <submittedName>
        <fullName evidence="1">Uncharacterized protein</fullName>
    </submittedName>
</protein>
<dbReference type="Gene3D" id="2.70.160.11">
    <property type="entry name" value="Hnrnp arginine n-methyltransferase1"/>
    <property type="match status" value="1"/>
</dbReference>
<proteinExistence type="predicted"/>